<accession>A0ABS8PSW6</accession>
<evidence type="ECO:0008006" key="4">
    <source>
        <dbReference type="Google" id="ProtNLM"/>
    </source>
</evidence>
<keyword evidence="1" id="KW-1133">Transmembrane helix</keyword>
<comment type="caution">
    <text evidence="2">The sequence shown here is derived from an EMBL/GenBank/DDBJ whole genome shotgun (WGS) entry which is preliminary data.</text>
</comment>
<evidence type="ECO:0000313" key="2">
    <source>
        <dbReference type="EMBL" id="MCD2423407.1"/>
    </source>
</evidence>
<gene>
    <name evidence="2" type="ORF">LQ567_11590</name>
</gene>
<name>A0ABS8PSW6_9BACT</name>
<reference evidence="2 3" key="1">
    <citation type="submission" date="2021-11" db="EMBL/GenBank/DDBJ databases">
        <title>Genomic of Niabella pedocola.</title>
        <authorList>
            <person name="Wu T."/>
        </authorList>
    </citation>
    <scope>NUCLEOTIDE SEQUENCE [LARGE SCALE GENOMIC DNA]</scope>
    <source>
        <strain evidence="2 3">JCM 31011</strain>
    </source>
</reference>
<evidence type="ECO:0000313" key="3">
    <source>
        <dbReference type="Proteomes" id="UP001199816"/>
    </source>
</evidence>
<protein>
    <recommendedName>
        <fullName evidence="4">CCDC81-like prokaryotic HU domain-containing protein</fullName>
    </recommendedName>
</protein>
<evidence type="ECO:0000256" key="1">
    <source>
        <dbReference type="SAM" id="Phobius"/>
    </source>
</evidence>
<feature type="transmembrane region" description="Helical" evidence="1">
    <location>
        <begin position="170"/>
        <end position="187"/>
    </location>
</feature>
<keyword evidence="1" id="KW-0812">Transmembrane</keyword>
<dbReference type="Proteomes" id="UP001199816">
    <property type="component" value="Unassembled WGS sequence"/>
</dbReference>
<proteinExistence type="predicted"/>
<dbReference type="RefSeq" id="WP_231004670.1">
    <property type="nucleotide sequence ID" value="NZ_JAJNEC010000005.1"/>
</dbReference>
<keyword evidence="3" id="KW-1185">Reference proteome</keyword>
<keyword evidence="1" id="KW-0472">Membrane</keyword>
<sequence>MFPLLSAYLYQEKKLTVPGIGLFQLIPVHAATGFETVEAPGWEIRFTENREASSNENPDALYAFLAGKEQMSTVEALEQFEEFARNVLVRLNDQETVVWEDVGTLEKPDFRIAFIPQAVTLSPFTGIAAQKVIREHANVPLRVGEKETSSEAIKEAQQKEQAEQSRSRKITWMVLAAAVVIAAAFLLKNGCSLQSAGNQQKASIQKTEATYQQN</sequence>
<organism evidence="2 3">
    <name type="scientific">Niabella pedocola</name>
    <dbReference type="NCBI Taxonomy" id="1752077"/>
    <lineage>
        <taxon>Bacteria</taxon>
        <taxon>Pseudomonadati</taxon>
        <taxon>Bacteroidota</taxon>
        <taxon>Chitinophagia</taxon>
        <taxon>Chitinophagales</taxon>
        <taxon>Chitinophagaceae</taxon>
        <taxon>Niabella</taxon>
    </lineage>
</organism>
<dbReference type="EMBL" id="JAJNEC010000005">
    <property type="protein sequence ID" value="MCD2423407.1"/>
    <property type="molecule type" value="Genomic_DNA"/>
</dbReference>